<dbReference type="Proteomes" id="UP000295083">
    <property type="component" value="Unassembled WGS sequence"/>
</dbReference>
<accession>A0A4R8QEU4</accession>
<evidence type="ECO:0000313" key="1">
    <source>
        <dbReference type="EMBL" id="TDZ35456.1"/>
    </source>
</evidence>
<gene>
    <name evidence="1" type="ORF">C8035_v009317</name>
</gene>
<protein>
    <recommendedName>
        <fullName evidence="3">N-acetyltransferase domain-containing protein</fullName>
    </recommendedName>
</protein>
<dbReference type="AlphaFoldDB" id="A0A4R8QEU4"/>
<evidence type="ECO:0008006" key="3">
    <source>
        <dbReference type="Google" id="ProtNLM"/>
    </source>
</evidence>
<dbReference type="EMBL" id="QAPG01000041">
    <property type="protein sequence ID" value="TDZ35456.1"/>
    <property type="molecule type" value="Genomic_DNA"/>
</dbReference>
<sequence>MATRQILETGPMTRGVLEGIFASDQDMYPAPLTWERLESWTKAAPEMAICFHLPSDEDSTGKAVGAVIALPMLVDSWRELITGVVKETDVEPTMFPCEDGHSPEVGLHIFHVERFDVPEARGRVRGFGDISMQAVVDAASRKRWKVLGHSALTATPEGRRCFKKLGLSPTGYEEYWVSSASSDEVQLVTVSADNASEVDISQDRIKGHARMLAKHIPPTDAI</sequence>
<evidence type="ECO:0000313" key="2">
    <source>
        <dbReference type="Proteomes" id="UP000295083"/>
    </source>
</evidence>
<comment type="caution">
    <text evidence="1">The sequence shown here is derived from an EMBL/GenBank/DDBJ whole genome shotgun (WGS) entry which is preliminary data.</text>
</comment>
<proteinExistence type="predicted"/>
<keyword evidence="2" id="KW-1185">Reference proteome</keyword>
<organism evidence="1 2">
    <name type="scientific">Colletotrichum spinosum</name>
    <dbReference type="NCBI Taxonomy" id="1347390"/>
    <lineage>
        <taxon>Eukaryota</taxon>
        <taxon>Fungi</taxon>
        <taxon>Dikarya</taxon>
        <taxon>Ascomycota</taxon>
        <taxon>Pezizomycotina</taxon>
        <taxon>Sordariomycetes</taxon>
        <taxon>Hypocreomycetidae</taxon>
        <taxon>Glomerellales</taxon>
        <taxon>Glomerellaceae</taxon>
        <taxon>Colletotrichum</taxon>
        <taxon>Colletotrichum orbiculare species complex</taxon>
    </lineage>
</organism>
<name>A0A4R8QEU4_9PEZI</name>
<reference evidence="1 2" key="1">
    <citation type="submission" date="2018-11" db="EMBL/GenBank/DDBJ databases">
        <title>Genome sequence and assembly of Colletotrichum spinosum.</title>
        <authorList>
            <person name="Gan P."/>
            <person name="Shirasu K."/>
        </authorList>
    </citation>
    <scope>NUCLEOTIDE SEQUENCE [LARGE SCALE GENOMIC DNA]</scope>
    <source>
        <strain evidence="1 2">CBS 515.97</strain>
    </source>
</reference>